<dbReference type="OrthoDB" id="668490at2"/>
<evidence type="ECO:0000313" key="2">
    <source>
        <dbReference type="Proteomes" id="UP000215002"/>
    </source>
</evidence>
<name>A0A223NUR1_9SPHI</name>
<dbReference type="InterPro" id="IPR010287">
    <property type="entry name" value="DUF892_YciF-like"/>
</dbReference>
<dbReference type="Proteomes" id="UP000215002">
    <property type="component" value="Chromosome"/>
</dbReference>
<dbReference type="InterPro" id="IPR047114">
    <property type="entry name" value="YciF"/>
</dbReference>
<keyword evidence="2" id="KW-1185">Reference proteome</keyword>
<dbReference type="InterPro" id="IPR009078">
    <property type="entry name" value="Ferritin-like_SF"/>
</dbReference>
<protein>
    <submittedName>
        <fullName evidence="1">Uncharacterized protein</fullName>
    </submittedName>
</protein>
<reference evidence="1 2" key="1">
    <citation type="submission" date="2017-08" db="EMBL/GenBank/DDBJ databases">
        <title>Complete genome sequence of Mucilaginibacter sp. strain BJC16-A31.</title>
        <authorList>
            <consortium name="Henan University of Science and Technology"/>
            <person name="You X."/>
        </authorList>
    </citation>
    <scope>NUCLEOTIDE SEQUENCE [LARGE SCALE GENOMIC DNA]</scope>
    <source>
        <strain evidence="1 2">BJC16-A31</strain>
    </source>
</reference>
<dbReference type="RefSeq" id="WP_094570032.1">
    <property type="nucleotide sequence ID" value="NZ_CP022743.1"/>
</dbReference>
<evidence type="ECO:0000313" key="1">
    <source>
        <dbReference type="EMBL" id="ASU33597.1"/>
    </source>
</evidence>
<gene>
    <name evidence="1" type="ORF">MuYL_1701</name>
</gene>
<dbReference type="KEGG" id="muc:MuYL_1701"/>
<dbReference type="AlphaFoldDB" id="A0A223NUR1"/>
<sequence>MENSPIISCLRKLLHEDVSRFISAELQLKNSLPALIAKENSVQLKMVLHEYLAMTDKHIKQLETFCREENIRSYSLSNRIMKAYIEEANEKLSGCTCREVKDACLLAAIQGINHFKISTYGTSAAFADALRLDKAAALFHQAQLDEKNIDERLTYLAEHDINFRAKSPITSSQ</sequence>
<dbReference type="EMBL" id="CP022743">
    <property type="protein sequence ID" value="ASU33597.1"/>
    <property type="molecule type" value="Genomic_DNA"/>
</dbReference>
<dbReference type="PANTHER" id="PTHR30565">
    <property type="entry name" value="PROTEIN YCIF"/>
    <property type="match status" value="1"/>
</dbReference>
<accession>A0A223NUR1</accession>
<dbReference type="SUPFAM" id="SSF47240">
    <property type="entry name" value="Ferritin-like"/>
    <property type="match status" value="1"/>
</dbReference>
<dbReference type="Pfam" id="PF05974">
    <property type="entry name" value="DUF892"/>
    <property type="match status" value="1"/>
</dbReference>
<proteinExistence type="predicted"/>
<dbReference type="InterPro" id="IPR012347">
    <property type="entry name" value="Ferritin-like"/>
</dbReference>
<dbReference type="PANTHER" id="PTHR30565:SF9">
    <property type="entry name" value="PROTEIN YCIF"/>
    <property type="match status" value="1"/>
</dbReference>
<dbReference type="Gene3D" id="1.20.1260.10">
    <property type="match status" value="1"/>
</dbReference>
<organism evidence="1 2">
    <name type="scientific">Mucilaginibacter xinganensis</name>
    <dbReference type="NCBI Taxonomy" id="1234841"/>
    <lineage>
        <taxon>Bacteria</taxon>
        <taxon>Pseudomonadati</taxon>
        <taxon>Bacteroidota</taxon>
        <taxon>Sphingobacteriia</taxon>
        <taxon>Sphingobacteriales</taxon>
        <taxon>Sphingobacteriaceae</taxon>
        <taxon>Mucilaginibacter</taxon>
    </lineage>
</organism>